<evidence type="ECO:0000256" key="3">
    <source>
        <dbReference type="ARBA" id="ARBA00017187"/>
    </source>
</evidence>
<comment type="subcellular location">
    <subcellularLocation>
        <location evidence="1">Cytoplasm</location>
    </subcellularLocation>
</comment>
<dbReference type="AlphaFoldDB" id="A0A0A9W1M3"/>
<dbReference type="Gene3D" id="1.10.560.10">
    <property type="entry name" value="GroEL-like equatorial domain"/>
    <property type="match status" value="1"/>
</dbReference>
<dbReference type="NCBIfam" id="TIGR02344">
    <property type="entry name" value="chap_CCT_gamma"/>
    <property type="match status" value="1"/>
</dbReference>
<dbReference type="InterPro" id="IPR002423">
    <property type="entry name" value="Cpn60/GroEL/TCP-1"/>
</dbReference>
<dbReference type="InterPro" id="IPR027410">
    <property type="entry name" value="TCP-1-like_intermed_sf"/>
</dbReference>
<dbReference type="PROSITE" id="PS00995">
    <property type="entry name" value="TCP1_3"/>
    <property type="match status" value="1"/>
</dbReference>
<sequence length="549" mass="60865">MNGATGIPMLVLNTTTQQEHGRKAQLGNVAAAYTVADILRTTLGPRAMFKMILDPMGGIVLTNDGNTILREIDVSHPAAKNMIELSRTQDEEVGDGTTSIIIFAAELLKMSEPFLLRNMHPRVIITSYYQAFEDGMKFLTQNMKKIENDDDIKVSVRATLGTKCLPEYIELITDIAIQAVNTVKIVNDFNTMDVDTKRYARVERILGGSIGDSYVLDGILLNKDVVDSKMRRRIENPRILLLDCSLEYKKAESVTSIEVLKEGDWDAILKQEEEYIENICKEIARVKPDLVITEKGISELAAHYLYKSGISCIRRVKKTDNNRIARATGASIVNDPRYLRDSDIGTKCGLFTIEKIGDEYYTYLMKCQDPKACSIVLRGGSKDLLQELERNLMDAISVARCLTMYPNVLPGGGATEMALSAYLLKQSKKIDGVGQLPYKSVSKALEIIPRILAKNAGANAVQIITELRAKHTLDEDTMKDTGFTWGIDGNEGVIVDVCSIDLWEPYIVKTQIFKTAIEASALLLRVDAIVSGIRTNQNAVGSAEAYDDE</sequence>
<dbReference type="GO" id="GO:0005832">
    <property type="term" value="C:chaperonin-containing T-complex"/>
    <property type="evidence" value="ECO:0007669"/>
    <property type="project" value="UniProtKB-ARBA"/>
</dbReference>
<evidence type="ECO:0000256" key="4">
    <source>
        <dbReference type="ARBA" id="ARBA00022490"/>
    </source>
</evidence>
<dbReference type="Gene3D" id="3.50.7.10">
    <property type="entry name" value="GroEL"/>
    <property type="match status" value="1"/>
</dbReference>
<keyword evidence="6 8" id="KW-0067">ATP-binding</keyword>
<reference evidence="10" key="1">
    <citation type="journal article" date="2014" name="PLoS ONE">
        <title>Transcriptome-Based Identification of ABC Transporters in the Western Tarnished Plant Bug Lygus hesperus.</title>
        <authorList>
            <person name="Hull J.J."/>
            <person name="Chaney K."/>
            <person name="Geib S.M."/>
            <person name="Fabrick J.A."/>
            <person name="Brent C.S."/>
            <person name="Walsh D."/>
            <person name="Lavine L.C."/>
        </authorList>
    </citation>
    <scope>NUCLEOTIDE SEQUENCE</scope>
</reference>
<name>A0A0A9W1M3_LYGHE</name>
<dbReference type="CDD" id="cd03337">
    <property type="entry name" value="TCP1_gamma"/>
    <property type="match status" value="1"/>
</dbReference>
<dbReference type="SUPFAM" id="SSF54849">
    <property type="entry name" value="GroEL-intermediate domain like"/>
    <property type="match status" value="1"/>
</dbReference>
<dbReference type="EMBL" id="GBHO01041267">
    <property type="protein sequence ID" value="JAG02337.1"/>
    <property type="molecule type" value="Transcribed_RNA"/>
</dbReference>
<dbReference type="InterPro" id="IPR002194">
    <property type="entry name" value="Chaperonin_TCP-1_CS"/>
</dbReference>
<dbReference type="Gene3D" id="3.30.260.10">
    <property type="entry name" value="TCP-1-like chaperonin intermediate domain"/>
    <property type="match status" value="1"/>
</dbReference>
<dbReference type="SUPFAM" id="SSF48592">
    <property type="entry name" value="GroEL equatorial domain-like"/>
    <property type="match status" value="1"/>
</dbReference>
<comment type="similarity">
    <text evidence="2 8">Belongs to the TCP-1 chaperonin family.</text>
</comment>
<reference evidence="10" key="2">
    <citation type="submission" date="2014-07" db="EMBL/GenBank/DDBJ databases">
        <authorList>
            <person name="Hull J."/>
        </authorList>
    </citation>
    <scope>NUCLEOTIDE SEQUENCE</scope>
</reference>
<dbReference type="InterPro" id="IPR027409">
    <property type="entry name" value="GroEL-like_apical_dom_sf"/>
</dbReference>
<evidence type="ECO:0000256" key="7">
    <source>
        <dbReference type="ARBA" id="ARBA00023186"/>
    </source>
</evidence>
<evidence type="ECO:0000256" key="8">
    <source>
        <dbReference type="RuleBase" id="RU004187"/>
    </source>
</evidence>
<dbReference type="InterPro" id="IPR017998">
    <property type="entry name" value="Chaperone_TCP-1"/>
</dbReference>
<evidence type="ECO:0000313" key="10">
    <source>
        <dbReference type="EMBL" id="JAG02337.1"/>
    </source>
</evidence>
<dbReference type="GO" id="GO:0140662">
    <property type="term" value="F:ATP-dependent protein folding chaperone"/>
    <property type="evidence" value="ECO:0007669"/>
    <property type="project" value="InterPro"/>
</dbReference>
<evidence type="ECO:0000256" key="2">
    <source>
        <dbReference type="ARBA" id="ARBA00008020"/>
    </source>
</evidence>
<dbReference type="FunFam" id="1.10.560.10:FF:000085">
    <property type="entry name" value="T-complex protein 1 subunit gamma"/>
    <property type="match status" value="1"/>
</dbReference>
<dbReference type="InterPro" id="IPR027413">
    <property type="entry name" value="GROEL-like_equatorial_sf"/>
</dbReference>
<dbReference type="InterPro" id="IPR053374">
    <property type="entry name" value="TCP-1_chaperonin"/>
</dbReference>
<dbReference type="PROSITE" id="PS00751">
    <property type="entry name" value="TCP1_2"/>
    <property type="match status" value="1"/>
</dbReference>
<dbReference type="InterPro" id="IPR012719">
    <property type="entry name" value="Chap_CCT_gamma"/>
</dbReference>
<organism evidence="10">
    <name type="scientific">Lygus hesperus</name>
    <name type="common">Western plant bug</name>
    <dbReference type="NCBI Taxonomy" id="30085"/>
    <lineage>
        <taxon>Eukaryota</taxon>
        <taxon>Metazoa</taxon>
        <taxon>Ecdysozoa</taxon>
        <taxon>Arthropoda</taxon>
        <taxon>Hexapoda</taxon>
        <taxon>Insecta</taxon>
        <taxon>Pterygota</taxon>
        <taxon>Neoptera</taxon>
        <taxon>Paraneoptera</taxon>
        <taxon>Hemiptera</taxon>
        <taxon>Heteroptera</taxon>
        <taxon>Panheteroptera</taxon>
        <taxon>Cimicomorpha</taxon>
        <taxon>Miridae</taxon>
        <taxon>Mirini</taxon>
        <taxon>Lygus</taxon>
    </lineage>
</organism>
<gene>
    <name evidence="10" type="primary">TCPG_4</name>
    <name evidence="11" type="synonym">TCPG_6</name>
    <name evidence="11" type="ORF">CM83_14633</name>
    <name evidence="10" type="ORF">CM83_14634</name>
</gene>
<evidence type="ECO:0000256" key="1">
    <source>
        <dbReference type="ARBA" id="ARBA00004496"/>
    </source>
</evidence>
<dbReference type="GO" id="GO:0005524">
    <property type="term" value="F:ATP binding"/>
    <property type="evidence" value="ECO:0007669"/>
    <property type="project" value="UniProtKB-KW"/>
</dbReference>
<accession>A0A0A9W1M3</accession>
<dbReference type="GO" id="GO:0016887">
    <property type="term" value="F:ATP hydrolysis activity"/>
    <property type="evidence" value="ECO:0007669"/>
    <property type="project" value="InterPro"/>
</dbReference>
<evidence type="ECO:0000313" key="11">
    <source>
        <dbReference type="EMBL" id="JAG02340.1"/>
    </source>
</evidence>
<dbReference type="InterPro" id="IPR054827">
    <property type="entry name" value="thermosome_alpha"/>
</dbReference>
<evidence type="ECO:0000256" key="9">
    <source>
        <dbReference type="RuleBase" id="RU004191"/>
    </source>
</evidence>
<dbReference type="NCBIfam" id="NF041083">
    <property type="entry name" value="thermosome_beta"/>
    <property type="match status" value="1"/>
</dbReference>
<dbReference type="PROSITE" id="PS00750">
    <property type="entry name" value="TCP1_1"/>
    <property type="match status" value="1"/>
</dbReference>
<dbReference type="PANTHER" id="PTHR11353">
    <property type="entry name" value="CHAPERONIN"/>
    <property type="match status" value="1"/>
</dbReference>
<keyword evidence="5 8" id="KW-0547">Nucleotide-binding</keyword>
<dbReference type="PRINTS" id="PR00304">
    <property type="entry name" value="TCOMPLEXTCP1"/>
</dbReference>
<evidence type="ECO:0000256" key="6">
    <source>
        <dbReference type="ARBA" id="ARBA00022840"/>
    </source>
</evidence>
<protein>
    <recommendedName>
        <fullName evidence="3 9">T-complex protein 1 subunit gamma</fullName>
    </recommendedName>
</protein>
<proteinExistence type="inferred from homology"/>
<dbReference type="FunFam" id="3.50.7.10:FF:000005">
    <property type="entry name" value="T-complex protein 1 subunit gamma"/>
    <property type="match status" value="1"/>
</dbReference>
<dbReference type="SUPFAM" id="SSF52029">
    <property type="entry name" value="GroEL apical domain-like"/>
    <property type="match status" value="1"/>
</dbReference>
<dbReference type="EMBL" id="GBHO01041264">
    <property type="protein sequence ID" value="JAG02340.1"/>
    <property type="molecule type" value="Transcribed_RNA"/>
</dbReference>
<evidence type="ECO:0000256" key="5">
    <source>
        <dbReference type="ARBA" id="ARBA00022741"/>
    </source>
</evidence>
<dbReference type="Pfam" id="PF00118">
    <property type="entry name" value="Cpn60_TCP1"/>
    <property type="match status" value="1"/>
</dbReference>
<dbReference type="GO" id="GO:0051082">
    <property type="term" value="F:unfolded protein binding"/>
    <property type="evidence" value="ECO:0007669"/>
    <property type="project" value="InterPro"/>
</dbReference>
<keyword evidence="7 8" id="KW-0143">Chaperone</keyword>
<keyword evidence="4" id="KW-0963">Cytoplasm</keyword>
<dbReference type="NCBIfam" id="NF041082">
    <property type="entry name" value="thermosome_alpha"/>
    <property type="match status" value="1"/>
</dbReference>